<dbReference type="OrthoDB" id="9813638at2"/>
<dbReference type="EMBL" id="NPMS01000002">
    <property type="protein sequence ID" value="OZU89277.1"/>
    <property type="molecule type" value="Genomic_DNA"/>
</dbReference>
<comment type="caution">
    <text evidence="2">The sequence shown here is derived from an EMBL/GenBank/DDBJ whole genome shotgun (WGS) entry which is preliminary data.</text>
</comment>
<evidence type="ECO:0000313" key="2">
    <source>
        <dbReference type="EMBL" id="OZU89277.1"/>
    </source>
</evidence>
<dbReference type="GO" id="GO:0016757">
    <property type="term" value="F:glycosyltransferase activity"/>
    <property type="evidence" value="ECO:0007669"/>
    <property type="project" value="InterPro"/>
</dbReference>
<dbReference type="Proteomes" id="UP000216498">
    <property type="component" value="Unassembled WGS sequence"/>
</dbReference>
<keyword evidence="3" id="KW-1185">Reference proteome</keyword>
<dbReference type="InterPro" id="IPR001296">
    <property type="entry name" value="Glyco_trans_1"/>
</dbReference>
<sequence>MKKVLFMLSSMNIGGVEKSFLSLMTAMPKDKYDVTLLLLEKKGGFLKDIPDWIKVEESDWFKQVKPIIMQSPQKTISGYVSKKQFLKIPSFMYSYLLSEKVLKDRYIYYKNVFKAISEYKDEFDIAISYQGPTDIIDYYIANRVNANKKISWVHFDVTKHTINKKLYKKLYKKFDKVFAVSKSGKEKLIEKIPSIKDKTEVFMNIISKQLINEMAEKDINLDEDYKGKKLVTVGRLSREKGQDIAIRVLARLRKNGYEVRWYCIGEGKERTAYEQLIQEYGLKDDFILMGATPNPYPFIKRSDIYVQTSRHEGYCLTLAEARCLNKPIVTTDFTGAKEQVIDGYNGWIVKDEEELYEKTKKLLENRLQRGEFQMNLSKLEIDTSIEINKLLNIG</sequence>
<dbReference type="PANTHER" id="PTHR12526:SF630">
    <property type="entry name" value="GLYCOSYLTRANSFERASE"/>
    <property type="match status" value="1"/>
</dbReference>
<feature type="domain" description="Glycosyl transferase family 1" evidence="1">
    <location>
        <begin position="221"/>
        <end position="370"/>
    </location>
</feature>
<name>A0A265NBS7_9BACI</name>
<proteinExistence type="predicted"/>
<keyword evidence="2" id="KW-0808">Transferase</keyword>
<evidence type="ECO:0000259" key="1">
    <source>
        <dbReference type="Pfam" id="PF00534"/>
    </source>
</evidence>
<organism evidence="2 3">
    <name type="scientific">Virgibacillus indicus</name>
    <dbReference type="NCBI Taxonomy" id="2024554"/>
    <lineage>
        <taxon>Bacteria</taxon>
        <taxon>Bacillati</taxon>
        <taxon>Bacillota</taxon>
        <taxon>Bacilli</taxon>
        <taxon>Bacillales</taxon>
        <taxon>Bacillaceae</taxon>
        <taxon>Virgibacillus</taxon>
    </lineage>
</organism>
<evidence type="ECO:0000313" key="3">
    <source>
        <dbReference type="Proteomes" id="UP000216498"/>
    </source>
</evidence>
<accession>A0A265NBS7</accession>
<dbReference type="SUPFAM" id="SSF53756">
    <property type="entry name" value="UDP-Glycosyltransferase/glycogen phosphorylase"/>
    <property type="match status" value="1"/>
</dbReference>
<reference evidence="2 3" key="1">
    <citation type="submission" date="2017-08" db="EMBL/GenBank/DDBJ databases">
        <title>Virgibacillus indicus sp. nov. and Virgibacillus profoundi sp. nov, two moderately halophilic bacteria isolated from marine sediment by using the Microfluidic Streak Plate.</title>
        <authorList>
            <person name="Xu B."/>
            <person name="Hu B."/>
            <person name="Wang J."/>
            <person name="Zhu Y."/>
            <person name="Huang L."/>
            <person name="Du W."/>
            <person name="Huang Y."/>
        </authorList>
    </citation>
    <scope>NUCLEOTIDE SEQUENCE [LARGE SCALE GENOMIC DNA]</scope>
    <source>
        <strain evidence="2 3">IO3-P2-C2</strain>
    </source>
</reference>
<dbReference type="CDD" id="cd03811">
    <property type="entry name" value="GT4_GT28_WabH-like"/>
    <property type="match status" value="1"/>
</dbReference>
<dbReference type="Gene3D" id="3.40.50.2000">
    <property type="entry name" value="Glycogen Phosphorylase B"/>
    <property type="match status" value="2"/>
</dbReference>
<dbReference type="AlphaFoldDB" id="A0A265NBS7"/>
<dbReference type="Pfam" id="PF00534">
    <property type="entry name" value="Glycos_transf_1"/>
    <property type="match status" value="1"/>
</dbReference>
<dbReference type="RefSeq" id="WP_094884613.1">
    <property type="nucleotide sequence ID" value="NZ_NPMS01000002.1"/>
</dbReference>
<dbReference type="PANTHER" id="PTHR12526">
    <property type="entry name" value="GLYCOSYLTRANSFERASE"/>
    <property type="match status" value="1"/>
</dbReference>
<gene>
    <name evidence="2" type="ORF">CIL03_06040</name>
</gene>
<protein>
    <submittedName>
        <fullName evidence="2">Glycosyl transferase</fullName>
    </submittedName>
</protein>